<dbReference type="Gene3D" id="1.10.287.690">
    <property type="entry name" value="Helix hairpin bin"/>
    <property type="match status" value="1"/>
</dbReference>
<dbReference type="PANTHER" id="PTHR10322">
    <property type="entry name" value="DNA POLYMERASE CATALYTIC SUBUNIT"/>
    <property type="match status" value="1"/>
</dbReference>
<dbReference type="InterPro" id="IPR017964">
    <property type="entry name" value="DNA-dir_DNA_pol_B_CS"/>
</dbReference>
<evidence type="ECO:0000256" key="7">
    <source>
        <dbReference type="ARBA" id="ARBA00049244"/>
    </source>
</evidence>
<dbReference type="Gene3D" id="3.30.342.10">
    <property type="entry name" value="DNA Polymerase, chain B, domain 1"/>
    <property type="match status" value="1"/>
</dbReference>
<dbReference type="SUPFAM" id="SSF56672">
    <property type="entry name" value="DNA/RNA polymerases"/>
    <property type="match status" value="1"/>
</dbReference>
<protein>
    <recommendedName>
        <fullName evidence="2">DNA-directed DNA polymerase</fullName>
        <ecNumber evidence="2">2.7.7.7</ecNumber>
    </recommendedName>
</protein>
<evidence type="ECO:0000256" key="2">
    <source>
        <dbReference type="ARBA" id="ARBA00012417"/>
    </source>
</evidence>
<dbReference type="SMART" id="SM00486">
    <property type="entry name" value="POLBc"/>
    <property type="match status" value="1"/>
</dbReference>
<keyword evidence="3" id="KW-0808">Transferase</keyword>
<organism evidence="10">
    <name type="scientific">viral metagenome</name>
    <dbReference type="NCBI Taxonomy" id="1070528"/>
    <lineage>
        <taxon>unclassified sequences</taxon>
        <taxon>metagenomes</taxon>
        <taxon>organismal metagenomes</taxon>
    </lineage>
</organism>
<dbReference type="Pfam" id="PF03104">
    <property type="entry name" value="DNA_pol_B_exo1"/>
    <property type="match status" value="2"/>
</dbReference>
<sequence length="1225" mass="140299">MVQFQILDVYTQDFKIEYEDEFEKKGTFDFNDGLSESGSVEYIKKKIHSNDTNFKKEMIIHLFGMTSDGKSLRVSVNGFEPYFYVEIPNERALDILKNSLRDTLKRKKNNTLYDSISFTLEKKEKLYGYTNKTLFPFVKLSVRSKNEFYNLKKCFLNDKNQSIFKINGSLLKVYEANLDPMLRFFHLQNINPCGWVEIEDEYNETIDIHWLDIKPITSSIGTGVAPFCCAFWDIECYSSSGDFPVTKKNWSKIGKQLYEASETKDICIDLLCRAILNPKGKHQIDGIYLKGKVPSFERLKTILQPIDENLSKIFQKKENYSGDDITKILNTLKLSLDGDPIIQIGIVLTNGPIITDKYIFVFGSCSPIEGLTVKSYGTEKEMILGFVKFCHEKNPDMFIGYNIFGFDNKYLFERMQELGITDDESFQGLSRVIDIMDTESDIAAVELQEKFLSSSALGDNTLYLLTTTGRLHIDLYYYIKRIEMLSSYKLDDVCRHYMSGKLKSIDISNSTRWFINTSSTKDAELGKYVVLLDDIGDTIIEKRKIIEIIDGKSLVIEPCSKSYSISELESIVKWAIVKDDVSPAEIFRLHTLGPDERAIVAKYCIQDCLLVQQLYNKLDVFNNAMAMANTCSVPINYIFTRGQGIKCESLIFKECYQRNQLIEVLVNPDDTKPDESYEGAIVLVPEPNFYHESPIGVADFASLYPSTIISENISYDTLLWSKDYDIDYKFIKYSFGSLEDEKFLTSTVKFTDIEFDIWAPDPNDKRKQPEKLKTGIRICRYVQQANDVKGSLPDILTKLLTKRKERRKEAEKETDAFKKSLLDAEQLAYKLTANSLYGQLGSSTFKIRLQHLAASTTAYGRKQILFAKDAIERFYGKESKDPRCNAMTVYGDTDSLFINFNVTDPVTGKKLEGRKAIEATMELTEEAGKFVTRCLKKPHDFEYDKVFYPFLIFSKKRYVGNKYEDSSDNFKQTSMGIATKRRDYAAIVKNVYGGAIYILLNEKNPVKAFHFVQKTCDDLIEGKLSNHQITLSKSLRSEYKAVTPPAHKILAERIKARDPGNAPASGERLEFMYILPPLGTKSQGDRVETPSYIKEKGLKIDYKYYIEHQIYNPIVQLFSLFVEQLPGYTHTSKVLSDVEKERAAGDLLFGYIFNKCDKQTTLTNLGFKKIDNSDKHVSIKPVVQEAISSIKKKQTMVNMNTLTNMFLKQVSSNKENKKNTVSLEV</sequence>
<comment type="catalytic activity">
    <reaction evidence="7">
        <text>DNA(n) + a 2'-deoxyribonucleoside 5'-triphosphate = DNA(n+1) + diphosphate</text>
        <dbReference type="Rhea" id="RHEA:22508"/>
        <dbReference type="Rhea" id="RHEA-COMP:17339"/>
        <dbReference type="Rhea" id="RHEA-COMP:17340"/>
        <dbReference type="ChEBI" id="CHEBI:33019"/>
        <dbReference type="ChEBI" id="CHEBI:61560"/>
        <dbReference type="ChEBI" id="CHEBI:173112"/>
        <dbReference type="EC" id="2.7.7.7"/>
    </reaction>
</comment>
<keyword evidence="6" id="KW-0238">DNA-binding</keyword>
<dbReference type="GO" id="GO:0000166">
    <property type="term" value="F:nucleotide binding"/>
    <property type="evidence" value="ECO:0007669"/>
    <property type="project" value="InterPro"/>
</dbReference>
<dbReference type="PANTHER" id="PTHR10322:SF23">
    <property type="entry name" value="DNA POLYMERASE DELTA CATALYTIC SUBUNIT"/>
    <property type="match status" value="1"/>
</dbReference>
<dbReference type="InterPro" id="IPR036397">
    <property type="entry name" value="RNaseH_sf"/>
</dbReference>
<dbReference type="GO" id="GO:0006287">
    <property type="term" value="P:base-excision repair, gap-filling"/>
    <property type="evidence" value="ECO:0007669"/>
    <property type="project" value="TreeGrafter"/>
</dbReference>
<evidence type="ECO:0000313" key="10">
    <source>
        <dbReference type="EMBL" id="QHT91609.1"/>
    </source>
</evidence>
<dbReference type="GO" id="GO:0043625">
    <property type="term" value="C:delta DNA polymerase complex"/>
    <property type="evidence" value="ECO:0007669"/>
    <property type="project" value="TreeGrafter"/>
</dbReference>
<dbReference type="InterPro" id="IPR043502">
    <property type="entry name" value="DNA/RNA_pol_sf"/>
</dbReference>
<feature type="domain" description="DNA-directed DNA polymerase family B multifunctional" evidence="8">
    <location>
        <begin position="633"/>
        <end position="1119"/>
    </location>
</feature>
<accession>A0A6C0IFN7</accession>
<dbReference type="GO" id="GO:0045004">
    <property type="term" value="P:DNA replication proofreading"/>
    <property type="evidence" value="ECO:0007669"/>
    <property type="project" value="TreeGrafter"/>
</dbReference>
<dbReference type="PROSITE" id="PS00116">
    <property type="entry name" value="DNA_POLYMERASE_B"/>
    <property type="match status" value="1"/>
</dbReference>
<evidence type="ECO:0000256" key="3">
    <source>
        <dbReference type="ARBA" id="ARBA00022679"/>
    </source>
</evidence>
<dbReference type="SUPFAM" id="SSF53098">
    <property type="entry name" value="Ribonuclease H-like"/>
    <property type="match status" value="1"/>
</dbReference>
<evidence type="ECO:0000256" key="1">
    <source>
        <dbReference type="ARBA" id="ARBA00005755"/>
    </source>
</evidence>
<dbReference type="Gene3D" id="1.10.132.60">
    <property type="entry name" value="DNA polymerase family B, C-terminal domain"/>
    <property type="match status" value="1"/>
</dbReference>
<reference evidence="10" key="1">
    <citation type="journal article" date="2020" name="Nature">
        <title>Giant virus diversity and host interactions through global metagenomics.</title>
        <authorList>
            <person name="Schulz F."/>
            <person name="Roux S."/>
            <person name="Paez-Espino D."/>
            <person name="Jungbluth S."/>
            <person name="Walsh D.A."/>
            <person name="Denef V.J."/>
            <person name="McMahon K.D."/>
            <person name="Konstantinidis K.T."/>
            <person name="Eloe-Fadrosh E.A."/>
            <person name="Kyrpides N.C."/>
            <person name="Woyke T."/>
        </authorList>
    </citation>
    <scope>NUCLEOTIDE SEQUENCE</scope>
    <source>
        <strain evidence="10">GVMAG-M-3300023184-77</strain>
    </source>
</reference>
<dbReference type="InterPro" id="IPR042087">
    <property type="entry name" value="DNA_pol_B_thumb"/>
</dbReference>
<feature type="domain" description="DNA-directed DNA polymerase family B exonuclease" evidence="9">
    <location>
        <begin position="172"/>
        <end position="249"/>
    </location>
</feature>
<dbReference type="InterPro" id="IPR023211">
    <property type="entry name" value="DNA_pol_palm_dom_sf"/>
</dbReference>
<name>A0A6C0IFN7_9ZZZZ</name>
<dbReference type="EMBL" id="MN740166">
    <property type="protein sequence ID" value="QHT91609.1"/>
    <property type="molecule type" value="Genomic_DNA"/>
</dbReference>
<dbReference type="Gene3D" id="3.30.420.10">
    <property type="entry name" value="Ribonuclease H-like superfamily/Ribonuclease H"/>
    <property type="match status" value="2"/>
</dbReference>
<dbReference type="InterPro" id="IPR012337">
    <property type="entry name" value="RNaseH-like_sf"/>
</dbReference>
<dbReference type="AlphaFoldDB" id="A0A6C0IFN7"/>
<evidence type="ECO:0000259" key="8">
    <source>
        <dbReference type="Pfam" id="PF00136"/>
    </source>
</evidence>
<dbReference type="InterPro" id="IPR006172">
    <property type="entry name" value="DNA-dir_DNA_pol_B"/>
</dbReference>
<keyword evidence="4" id="KW-0548">Nucleotidyltransferase</keyword>
<dbReference type="InterPro" id="IPR006133">
    <property type="entry name" value="DNA-dir_DNA_pol_B_exonuc"/>
</dbReference>
<dbReference type="Pfam" id="PF00136">
    <property type="entry name" value="DNA_pol_B"/>
    <property type="match status" value="1"/>
</dbReference>
<proteinExistence type="inferred from homology"/>
<dbReference type="InterPro" id="IPR050240">
    <property type="entry name" value="DNA_pol_type-B"/>
</dbReference>
<dbReference type="EC" id="2.7.7.7" evidence="2"/>
<dbReference type="GO" id="GO:0008296">
    <property type="term" value="F:3'-5'-DNA exonuclease activity"/>
    <property type="evidence" value="ECO:0007669"/>
    <property type="project" value="TreeGrafter"/>
</dbReference>
<dbReference type="GO" id="GO:0003887">
    <property type="term" value="F:DNA-directed DNA polymerase activity"/>
    <property type="evidence" value="ECO:0007669"/>
    <property type="project" value="UniProtKB-KW"/>
</dbReference>
<evidence type="ECO:0000256" key="4">
    <source>
        <dbReference type="ARBA" id="ARBA00022695"/>
    </source>
</evidence>
<evidence type="ECO:0000256" key="5">
    <source>
        <dbReference type="ARBA" id="ARBA00022932"/>
    </source>
</evidence>
<dbReference type="Gene3D" id="3.90.1600.10">
    <property type="entry name" value="Palm domain of DNA polymerase"/>
    <property type="match status" value="1"/>
</dbReference>
<feature type="domain" description="DNA-directed DNA polymerase family B exonuclease" evidence="9">
    <location>
        <begin position="338"/>
        <end position="493"/>
    </location>
</feature>
<dbReference type="InterPro" id="IPR006134">
    <property type="entry name" value="DNA-dir_DNA_pol_B_multi_dom"/>
</dbReference>
<dbReference type="GO" id="GO:0006297">
    <property type="term" value="P:nucleotide-excision repair, DNA gap filling"/>
    <property type="evidence" value="ECO:0007669"/>
    <property type="project" value="TreeGrafter"/>
</dbReference>
<dbReference type="GO" id="GO:0003677">
    <property type="term" value="F:DNA binding"/>
    <property type="evidence" value="ECO:0007669"/>
    <property type="project" value="UniProtKB-KW"/>
</dbReference>
<dbReference type="PRINTS" id="PR00106">
    <property type="entry name" value="DNAPOLB"/>
</dbReference>
<keyword evidence="5" id="KW-0239">DNA-directed DNA polymerase</keyword>
<comment type="similarity">
    <text evidence="1">Belongs to the DNA polymerase type-B family.</text>
</comment>
<evidence type="ECO:0000259" key="9">
    <source>
        <dbReference type="Pfam" id="PF03104"/>
    </source>
</evidence>
<evidence type="ECO:0000256" key="6">
    <source>
        <dbReference type="ARBA" id="ARBA00023125"/>
    </source>
</evidence>